<feature type="region of interest" description="Disordered" evidence="1">
    <location>
        <begin position="31"/>
        <end position="53"/>
    </location>
</feature>
<keyword evidence="3" id="KW-0808">Transferase</keyword>
<dbReference type="STRING" id="77044.A0A1W2TWT8"/>
<dbReference type="OrthoDB" id="5244165at2759"/>
<reference evidence="3" key="1">
    <citation type="submission" date="2016-03" db="EMBL/GenBank/DDBJ databases">
        <title>Draft genome sequence of Rosellinia necatrix.</title>
        <authorList>
            <person name="Kanematsu S."/>
        </authorList>
    </citation>
    <scope>NUCLEOTIDE SEQUENCE [LARGE SCALE GENOMIC DNA]</scope>
    <source>
        <strain evidence="3">W97</strain>
    </source>
</reference>
<gene>
    <name evidence="3" type="ORF">SAMD00023353_11100200</name>
</gene>
<feature type="region of interest" description="Disordered" evidence="1">
    <location>
        <begin position="175"/>
        <end position="197"/>
    </location>
</feature>
<dbReference type="AlphaFoldDB" id="A0A1W2TWT8"/>
<feature type="domain" description="PD-(D/E)XK nuclease-like" evidence="2">
    <location>
        <begin position="63"/>
        <end position="261"/>
    </location>
</feature>
<feature type="compositionally biased region" description="Polar residues" evidence="1">
    <location>
        <begin position="182"/>
        <end position="194"/>
    </location>
</feature>
<protein>
    <submittedName>
        <fullName evidence="3">Putative methyltransferase type 11</fullName>
    </submittedName>
</protein>
<keyword evidence="4" id="KW-1185">Reference proteome</keyword>
<dbReference type="GO" id="GO:0008168">
    <property type="term" value="F:methyltransferase activity"/>
    <property type="evidence" value="ECO:0007669"/>
    <property type="project" value="UniProtKB-KW"/>
</dbReference>
<evidence type="ECO:0000256" key="1">
    <source>
        <dbReference type="SAM" id="MobiDB-lite"/>
    </source>
</evidence>
<evidence type="ECO:0000259" key="2">
    <source>
        <dbReference type="Pfam" id="PF20516"/>
    </source>
</evidence>
<dbReference type="InterPro" id="IPR046797">
    <property type="entry name" value="PDDEXK_12"/>
</dbReference>
<dbReference type="Pfam" id="PF20516">
    <property type="entry name" value="PDDEXK_12"/>
    <property type="match status" value="1"/>
</dbReference>
<dbReference type="Proteomes" id="UP000054516">
    <property type="component" value="Unassembled WGS sequence"/>
</dbReference>
<evidence type="ECO:0000313" key="3">
    <source>
        <dbReference type="EMBL" id="GAP93157.2"/>
    </source>
</evidence>
<dbReference type="GO" id="GO:0032259">
    <property type="term" value="P:methylation"/>
    <property type="evidence" value="ECO:0007669"/>
    <property type="project" value="UniProtKB-KW"/>
</dbReference>
<organism evidence="3">
    <name type="scientific">Rosellinia necatrix</name>
    <name type="common">White root-rot fungus</name>
    <dbReference type="NCBI Taxonomy" id="77044"/>
    <lineage>
        <taxon>Eukaryota</taxon>
        <taxon>Fungi</taxon>
        <taxon>Dikarya</taxon>
        <taxon>Ascomycota</taxon>
        <taxon>Pezizomycotina</taxon>
        <taxon>Sordariomycetes</taxon>
        <taxon>Xylariomycetidae</taxon>
        <taxon>Xylariales</taxon>
        <taxon>Xylariaceae</taxon>
        <taxon>Rosellinia</taxon>
    </lineage>
</organism>
<evidence type="ECO:0000313" key="4">
    <source>
        <dbReference type="Proteomes" id="UP000054516"/>
    </source>
</evidence>
<name>A0A1W2TWT8_ROSNE</name>
<sequence>MSATIHSEYAPRKRAMPAPRLWAPALSLPTSSMPDADRRPAGLDSVSGSKLSTATGKSMSAATEIVIDGATYNRSDSKKVDYVLVVDARNHAPLRKVFGSVWNECLFRNILPHMNHSLYTPLQWSPIACSIETKVEPSGHVEPLLQLGTWVASWHKRMHILRQYLFDTVDGLQKEKGEQPRAPTTTESGQQQYEGDQKRIPTSLVVKVINQEWRLYFATDSGDCINVYGPMNIGGTSDLMDAYVLLAVLEAIKDWVETTFREGVESWFMCESLE</sequence>
<dbReference type="EMBL" id="DF977556">
    <property type="protein sequence ID" value="GAP93157.2"/>
    <property type="molecule type" value="Genomic_DNA"/>
</dbReference>
<accession>A0A1W2TWT8</accession>
<proteinExistence type="predicted"/>
<keyword evidence="3" id="KW-0489">Methyltransferase</keyword>